<evidence type="ECO:0000313" key="4">
    <source>
        <dbReference type="EMBL" id="MCA9379342.1"/>
    </source>
</evidence>
<organism evidence="4 5">
    <name type="scientific">Candidatus Dojkabacteria bacterium</name>
    <dbReference type="NCBI Taxonomy" id="2099670"/>
    <lineage>
        <taxon>Bacteria</taxon>
        <taxon>Candidatus Dojkabacteria</taxon>
    </lineage>
</organism>
<evidence type="ECO:0000313" key="5">
    <source>
        <dbReference type="Proteomes" id="UP000760819"/>
    </source>
</evidence>
<feature type="domain" description="SbsA Ig-like" evidence="3">
    <location>
        <begin position="41"/>
        <end position="138"/>
    </location>
</feature>
<dbReference type="EMBL" id="JAGQLI010000148">
    <property type="protein sequence ID" value="MCA9379342.1"/>
    <property type="molecule type" value="Genomic_DNA"/>
</dbReference>
<evidence type="ECO:0000256" key="1">
    <source>
        <dbReference type="ARBA" id="ARBA00022729"/>
    </source>
</evidence>
<accession>A0A955I670</accession>
<keyword evidence="2" id="KW-1133">Transmembrane helix</keyword>
<keyword evidence="1" id="KW-0732">Signal</keyword>
<reference evidence="4" key="2">
    <citation type="journal article" date="2021" name="Microbiome">
        <title>Successional dynamics and alternative stable states in a saline activated sludge microbial community over 9 years.</title>
        <authorList>
            <person name="Wang Y."/>
            <person name="Ye J."/>
            <person name="Ju F."/>
            <person name="Liu L."/>
            <person name="Boyd J.A."/>
            <person name="Deng Y."/>
            <person name="Parks D.H."/>
            <person name="Jiang X."/>
            <person name="Yin X."/>
            <person name="Woodcroft B.J."/>
            <person name="Tyson G.W."/>
            <person name="Hugenholtz P."/>
            <person name="Polz M.F."/>
            <person name="Zhang T."/>
        </authorList>
    </citation>
    <scope>NUCLEOTIDE SEQUENCE</scope>
    <source>
        <strain evidence="4">HKST-UBA12</strain>
    </source>
</reference>
<proteinExistence type="predicted"/>
<comment type="caution">
    <text evidence="4">The sequence shown here is derived from an EMBL/GenBank/DDBJ whole genome shotgun (WGS) entry which is preliminary data.</text>
</comment>
<feature type="transmembrane region" description="Helical" evidence="2">
    <location>
        <begin position="15"/>
        <end position="36"/>
    </location>
</feature>
<keyword evidence="2" id="KW-0472">Membrane</keyword>
<evidence type="ECO:0000259" key="3">
    <source>
        <dbReference type="Pfam" id="PF13205"/>
    </source>
</evidence>
<dbReference type="Pfam" id="PF13205">
    <property type="entry name" value="Big_5"/>
    <property type="match status" value="1"/>
</dbReference>
<sequence>MTLLSKLNNFLADRFNYYLTLTVSGLVLALLVLAILNLGSRPHVKSIYFEGGATQLTTVLAPKLLIDFAQPMDRQSVEDALLLSPAVEFDTSWSLNKLQIKFKYNLDSGTNYHLQIGDQAKDIFGTQIAPVVDFSFTTPELSFVYLERNSREYQPDRIIRYFIGANTEKVLYSADNIIGFTENDNYLVVAVRTDSGSALRIVDFKQDSFVTLDWGGDNLLVGKVHMSPVADQIAFTAQVVEMVNGIAVPKTA</sequence>
<gene>
    <name evidence="4" type="ORF">KC640_02850</name>
</gene>
<keyword evidence="2" id="KW-0812">Transmembrane</keyword>
<evidence type="ECO:0000256" key="2">
    <source>
        <dbReference type="SAM" id="Phobius"/>
    </source>
</evidence>
<name>A0A955I670_9BACT</name>
<protein>
    <submittedName>
        <fullName evidence="4">Ig-like domain-containing protein</fullName>
    </submittedName>
</protein>
<dbReference type="Proteomes" id="UP000760819">
    <property type="component" value="Unassembled WGS sequence"/>
</dbReference>
<dbReference type="AlphaFoldDB" id="A0A955I670"/>
<feature type="non-terminal residue" evidence="4">
    <location>
        <position position="252"/>
    </location>
</feature>
<reference evidence="4" key="1">
    <citation type="submission" date="2020-04" db="EMBL/GenBank/DDBJ databases">
        <authorList>
            <person name="Zhang T."/>
        </authorList>
    </citation>
    <scope>NUCLEOTIDE SEQUENCE</scope>
    <source>
        <strain evidence="4">HKST-UBA12</strain>
    </source>
</reference>
<dbReference type="InterPro" id="IPR032812">
    <property type="entry name" value="SbsA_Ig"/>
</dbReference>